<protein>
    <recommendedName>
        <fullName evidence="1">Reverse transcriptase zinc-binding domain-containing protein</fullName>
    </recommendedName>
</protein>
<dbReference type="Pfam" id="PF13966">
    <property type="entry name" value="zf-RVT"/>
    <property type="match status" value="1"/>
</dbReference>
<sequence length="190" mass="22631">MDHFNTHRGRSRLHWVSDLLDSDGQDWDYNKLIAMFNPADAEAISRIKLPNRRVDDFLAWQREKSGRFTVRSAYNPAMIMHQGPDVTAFSSRPEGDRILWSNIWNCQVPPKVRIFTWKLSRDILPTKRNKFKRRLELEDKCDLCGMERECSFHAVINCQRAKQLRQAMREHWNLPTEEHFIYTGPDWMLL</sequence>
<name>A0A3L6STT2_PANMI</name>
<dbReference type="STRING" id="4540.A0A3L6STT2"/>
<dbReference type="Proteomes" id="UP000275267">
    <property type="component" value="Unassembled WGS sequence"/>
</dbReference>
<evidence type="ECO:0000313" key="2">
    <source>
        <dbReference type="EMBL" id="RLN27880.1"/>
    </source>
</evidence>
<dbReference type="InterPro" id="IPR026960">
    <property type="entry name" value="RVT-Znf"/>
</dbReference>
<comment type="caution">
    <text evidence="2">The sequence shown here is derived from an EMBL/GenBank/DDBJ whole genome shotgun (WGS) entry which is preliminary data.</text>
</comment>
<dbReference type="AlphaFoldDB" id="A0A3L6STT2"/>
<dbReference type="OrthoDB" id="690282at2759"/>
<keyword evidence="3" id="KW-1185">Reference proteome</keyword>
<organism evidence="2 3">
    <name type="scientific">Panicum miliaceum</name>
    <name type="common">Proso millet</name>
    <name type="synonym">Broomcorn millet</name>
    <dbReference type="NCBI Taxonomy" id="4540"/>
    <lineage>
        <taxon>Eukaryota</taxon>
        <taxon>Viridiplantae</taxon>
        <taxon>Streptophyta</taxon>
        <taxon>Embryophyta</taxon>
        <taxon>Tracheophyta</taxon>
        <taxon>Spermatophyta</taxon>
        <taxon>Magnoliopsida</taxon>
        <taxon>Liliopsida</taxon>
        <taxon>Poales</taxon>
        <taxon>Poaceae</taxon>
        <taxon>PACMAD clade</taxon>
        <taxon>Panicoideae</taxon>
        <taxon>Panicodae</taxon>
        <taxon>Paniceae</taxon>
        <taxon>Panicinae</taxon>
        <taxon>Panicum</taxon>
        <taxon>Panicum sect. Panicum</taxon>
    </lineage>
</organism>
<evidence type="ECO:0000259" key="1">
    <source>
        <dbReference type="Pfam" id="PF13966"/>
    </source>
</evidence>
<proteinExistence type="predicted"/>
<accession>A0A3L6STT2</accession>
<dbReference type="EMBL" id="PQIB02000003">
    <property type="protein sequence ID" value="RLN27880.1"/>
    <property type="molecule type" value="Genomic_DNA"/>
</dbReference>
<reference evidence="3" key="1">
    <citation type="journal article" date="2019" name="Nat. Commun.">
        <title>The genome of broomcorn millet.</title>
        <authorList>
            <person name="Zou C."/>
            <person name="Miki D."/>
            <person name="Li D."/>
            <person name="Tang Q."/>
            <person name="Xiao L."/>
            <person name="Rajput S."/>
            <person name="Deng P."/>
            <person name="Jia W."/>
            <person name="Huang R."/>
            <person name="Zhang M."/>
            <person name="Sun Y."/>
            <person name="Hu J."/>
            <person name="Fu X."/>
            <person name="Schnable P.S."/>
            <person name="Li F."/>
            <person name="Zhang H."/>
            <person name="Feng B."/>
            <person name="Zhu X."/>
            <person name="Liu R."/>
            <person name="Schnable J.C."/>
            <person name="Zhu J.-K."/>
            <person name="Zhang H."/>
        </authorList>
    </citation>
    <scope>NUCLEOTIDE SEQUENCE [LARGE SCALE GENOMIC DNA]</scope>
</reference>
<gene>
    <name evidence="2" type="ORF">C2845_PM05G22570</name>
</gene>
<feature type="domain" description="Reverse transcriptase zinc-binding" evidence="1">
    <location>
        <begin position="68"/>
        <end position="164"/>
    </location>
</feature>
<evidence type="ECO:0000313" key="3">
    <source>
        <dbReference type="Proteomes" id="UP000275267"/>
    </source>
</evidence>